<dbReference type="InterPro" id="IPR036156">
    <property type="entry name" value="Beta-gal/glucu_dom_sf"/>
</dbReference>
<dbReference type="InterPro" id="IPR006104">
    <property type="entry name" value="Glyco_hydro_2_N"/>
</dbReference>
<dbReference type="PANTHER" id="PTHR42732">
    <property type="entry name" value="BETA-GALACTOSIDASE"/>
    <property type="match status" value="1"/>
</dbReference>
<dbReference type="Gene3D" id="2.60.120.260">
    <property type="entry name" value="Galactose-binding domain-like"/>
    <property type="match status" value="1"/>
</dbReference>
<dbReference type="SUPFAM" id="SSF49785">
    <property type="entry name" value="Galactose-binding domain-like"/>
    <property type="match status" value="1"/>
</dbReference>
<accession>A0A6J4N613</accession>
<dbReference type="PANTHER" id="PTHR42732:SF3">
    <property type="entry name" value="HYDROLASE"/>
    <property type="match status" value="1"/>
</dbReference>
<evidence type="ECO:0000259" key="6">
    <source>
        <dbReference type="Pfam" id="PF02837"/>
    </source>
</evidence>
<gene>
    <name evidence="7" type="ORF">AVDCRST_MAG60-697</name>
</gene>
<keyword evidence="2 7" id="KW-0378">Hydrolase</keyword>
<evidence type="ECO:0000256" key="2">
    <source>
        <dbReference type="ARBA" id="ARBA00022801"/>
    </source>
</evidence>
<evidence type="ECO:0000256" key="3">
    <source>
        <dbReference type="ARBA" id="ARBA00023295"/>
    </source>
</evidence>
<evidence type="ECO:0000313" key="7">
    <source>
        <dbReference type="EMBL" id="CAA9378589.1"/>
    </source>
</evidence>
<feature type="domain" description="Glycosyl hydrolases family 2 sugar binding" evidence="6">
    <location>
        <begin position="41"/>
        <end position="157"/>
    </location>
</feature>
<dbReference type="Gene3D" id="2.60.40.10">
    <property type="entry name" value="Immunoglobulins"/>
    <property type="match status" value="1"/>
</dbReference>
<dbReference type="EC" id="3.2.1.23" evidence="7"/>
<comment type="similarity">
    <text evidence="1">Belongs to the glycosyl hydrolase 2 family.</text>
</comment>
<dbReference type="SUPFAM" id="SSF51445">
    <property type="entry name" value="(Trans)glycosidases"/>
    <property type="match status" value="1"/>
</dbReference>
<dbReference type="EMBL" id="CADCUN010000076">
    <property type="protein sequence ID" value="CAA9378589.1"/>
    <property type="molecule type" value="Genomic_DNA"/>
</dbReference>
<dbReference type="GO" id="GO:0005975">
    <property type="term" value="P:carbohydrate metabolic process"/>
    <property type="evidence" value="ECO:0007669"/>
    <property type="project" value="InterPro"/>
</dbReference>
<dbReference type="Pfam" id="PF02836">
    <property type="entry name" value="Glyco_hydro_2_C"/>
    <property type="match status" value="1"/>
</dbReference>
<dbReference type="InterPro" id="IPR006102">
    <property type="entry name" value="Ig-like_GH2"/>
</dbReference>
<dbReference type="GO" id="GO:0004565">
    <property type="term" value="F:beta-galactosidase activity"/>
    <property type="evidence" value="ECO:0007669"/>
    <property type="project" value="UniProtKB-EC"/>
</dbReference>
<dbReference type="InterPro" id="IPR017853">
    <property type="entry name" value="GH"/>
</dbReference>
<dbReference type="Pfam" id="PF02837">
    <property type="entry name" value="Glyco_hydro_2_N"/>
    <property type="match status" value="1"/>
</dbReference>
<name>A0A6J4N613_9ACTN</name>
<feature type="domain" description="Glycoside hydrolase family 2 immunoglobulin-like beta-sandwich" evidence="4">
    <location>
        <begin position="164"/>
        <end position="269"/>
    </location>
</feature>
<organism evidence="7">
    <name type="scientific">uncultured Nocardioides sp</name>
    <dbReference type="NCBI Taxonomy" id="198441"/>
    <lineage>
        <taxon>Bacteria</taxon>
        <taxon>Bacillati</taxon>
        <taxon>Actinomycetota</taxon>
        <taxon>Actinomycetes</taxon>
        <taxon>Propionibacteriales</taxon>
        <taxon>Nocardioidaceae</taxon>
        <taxon>Nocardioides</taxon>
        <taxon>environmental samples</taxon>
    </lineage>
</organism>
<dbReference type="InterPro" id="IPR008979">
    <property type="entry name" value="Galactose-bd-like_sf"/>
</dbReference>
<dbReference type="Pfam" id="PF00703">
    <property type="entry name" value="Glyco_hydro_2"/>
    <property type="match status" value="1"/>
</dbReference>
<dbReference type="AlphaFoldDB" id="A0A6J4N613"/>
<feature type="domain" description="Glycoside hydrolase family 2 catalytic" evidence="5">
    <location>
        <begin position="272"/>
        <end position="487"/>
    </location>
</feature>
<evidence type="ECO:0000256" key="1">
    <source>
        <dbReference type="ARBA" id="ARBA00007401"/>
    </source>
</evidence>
<dbReference type="Gene3D" id="3.20.20.80">
    <property type="entry name" value="Glycosidases"/>
    <property type="match status" value="1"/>
</dbReference>
<dbReference type="InterPro" id="IPR006103">
    <property type="entry name" value="Glyco_hydro_2_cat"/>
</dbReference>
<evidence type="ECO:0000259" key="5">
    <source>
        <dbReference type="Pfam" id="PF02836"/>
    </source>
</evidence>
<dbReference type="InterPro" id="IPR013783">
    <property type="entry name" value="Ig-like_fold"/>
</dbReference>
<dbReference type="InterPro" id="IPR051913">
    <property type="entry name" value="GH2_Domain-Containing"/>
</dbReference>
<protein>
    <submittedName>
        <fullName evidence="7">GH2</fullName>
        <ecNumber evidence="7">3.2.1.23</ecNumber>
    </submittedName>
</protein>
<reference evidence="7" key="1">
    <citation type="submission" date="2020-02" db="EMBL/GenBank/DDBJ databases">
        <authorList>
            <person name="Meier V. D."/>
        </authorList>
    </citation>
    <scope>NUCLEOTIDE SEQUENCE</scope>
    <source>
        <strain evidence="7">AVDCRST_MAG60</strain>
    </source>
</reference>
<evidence type="ECO:0000259" key="4">
    <source>
        <dbReference type="Pfam" id="PF00703"/>
    </source>
</evidence>
<keyword evidence="3 7" id="KW-0326">Glycosidase</keyword>
<dbReference type="SUPFAM" id="SSF49303">
    <property type="entry name" value="beta-Galactosidase/glucuronidase domain"/>
    <property type="match status" value="1"/>
</dbReference>
<proteinExistence type="inferred from homology"/>
<sequence length="894" mass="97317">MSVKPRPSISLDGLWDLELIDVPAGVGLHTVQVDVPGSWTLQVPGAELAHGTVRYRRAFVVPEDWPSDGCLLLRFGAVNHEARVNLNGHELGQHRGGWTPFALRIDPHQLTGVEEHLEVVVSYPPLLAEDGQSLQEIPHGKQTWYGSNAGIWQSVVLEQRSLIHLASVRVRADAGTGRMSARVALSDPPPDQGRVRMVVREHAATSSGDVAVAEEPVGAVSPRGEMDLTATVADPRLWSPEGPHLYDVALELWDGDRLADATTVRTGYRTVAAKGGQVVLNGEPIEVRGVLDQDYHPGSEIGPSGAGELEALFRETKRLGFNMLRCHIKRPDPLYFELADELGILVWAEVPSWQRFTPQAAENVETLLTDMIGLDGHHPSVVAWSVVNESWGIDLRDAGQRAWLAATYERAKDLAPDSLVVDNSACDPNFHVRTDINDFHVYRGLPERRLAWDTWVDDFASRPAWTFSPYGDADSTGEEPLIVSEFGNWGLPDITDAMTPEGSDPWWAEPGAEWAFGAAHASQVVRRFEQSPLRDVFGSWGGLVEATQHQQLTALRYQIGSLRRRPELAGYVLTQLSDVQWEANGLFDMSRKPRQFVDELALVNGPSTVVLRPTRHSQLSEGIVDVTIDVVPGPGADASAGDWVVRLDVDGAHPQAFPVTPATRTALTASVLMPAGPTTASVRAELRIGGQLRARDVAEIAVLPPLEPRPRAVRVHDPVLERWLEGLDVRTASKGGLGTPLVTRVFGPSAEAYARRGGRVLVLAEDESALGSAFRAPLLARLSPREGDGDWVPRFDWLDRRGAFAELPGGPLLDLAFENVIGHLVIDFLPAPLRPARQHSAVFAGWLRHQASTSVTLPWSQGSVTITTLALRTAGTDDVAAAALARAMLEVAAS</sequence>